<name>A0ABU3BT59_9BACT</name>
<evidence type="ECO:0000256" key="5">
    <source>
        <dbReference type="ARBA" id="ARBA00022946"/>
    </source>
</evidence>
<keyword evidence="6 7" id="KW-0560">Oxidoreductase</keyword>
<reference evidence="12 13" key="1">
    <citation type="submission" date="2023-09" db="EMBL/GenBank/DDBJ databases">
        <authorList>
            <person name="Rey-Velasco X."/>
        </authorList>
    </citation>
    <scope>NUCLEOTIDE SEQUENCE [LARGE SCALE GENOMIC DNA]</scope>
    <source>
        <strain evidence="12 13">F394</strain>
    </source>
</reference>
<keyword evidence="5" id="KW-0809">Transit peptide</keyword>
<evidence type="ECO:0000256" key="7">
    <source>
        <dbReference type="RuleBase" id="RU362125"/>
    </source>
</evidence>
<feature type="domain" description="Acyl-CoA dehydrogenase/oxidase N-terminal" evidence="11">
    <location>
        <begin position="64"/>
        <end position="176"/>
    </location>
</feature>
<organism evidence="12 13">
    <name type="scientific">Rubrivirga litoralis</name>
    <dbReference type="NCBI Taxonomy" id="3075598"/>
    <lineage>
        <taxon>Bacteria</taxon>
        <taxon>Pseudomonadati</taxon>
        <taxon>Rhodothermota</taxon>
        <taxon>Rhodothermia</taxon>
        <taxon>Rhodothermales</taxon>
        <taxon>Rubricoccaceae</taxon>
        <taxon>Rubrivirga</taxon>
    </lineage>
</organism>
<dbReference type="PANTHER" id="PTHR42807:SF1">
    <property type="entry name" value="GLUTARYL-COA DEHYDROGENASE, MITOCHONDRIAL"/>
    <property type="match status" value="1"/>
</dbReference>
<dbReference type="Gene3D" id="1.10.540.10">
    <property type="entry name" value="Acyl-CoA dehydrogenase/oxidase, N-terminal domain"/>
    <property type="match status" value="1"/>
</dbReference>
<evidence type="ECO:0000256" key="8">
    <source>
        <dbReference type="SAM" id="MobiDB-lite"/>
    </source>
</evidence>
<accession>A0ABU3BT59</accession>
<dbReference type="Pfam" id="PF02770">
    <property type="entry name" value="Acyl-CoA_dh_M"/>
    <property type="match status" value="1"/>
</dbReference>
<dbReference type="Gene3D" id="1.20.140.10">
    <property type="entry name" value="Butyryl-CoA Dehydrogenase, subunit A, domain 3"/>
    <property type="match status" value="1"/>
</dbReference>
<dbReference type="InterPro" id="IPR036250">
    <property type="entry name" value="AcylCo_DH-like_C"/>
</dbReference>
<keyword evidence="13" id="KW-1185">Reference proteome</keyword>
<evidence type="ECO:0000256" key="2">
    <source>
        <dbReference type="ARBA" id="ARBA00009347"/>
    </source>
</evidence>
<dbReference type="EMBL" id="JAVRHT010000028">
    <property type="protein sequence ID" value="MDT0632453.1"/>
    <property type="molecule type" value="Genomic_DNA"/>
</dbReference>
<protein>
    <submittedName>
        <fullName evidence="12">Acyl-CoA dehydrogenase family protein</fullName>
    </submittedName>
</protein>
<dbReference type="Gene3D" id="2.40.110.10">
    <property type="entry name" value="Butyryl-CoA Dehydrogenase, subunit A, domain 2"/>
    <property type="match status" value="1"/>
</dbReference>
<dbReference type="Proteomes" id="UP001267426">
    <property type="component" value="Unassembled WGS sequence"/>
</dbReference>
<dbReference type="InterPro" id="IPR037069">
    <property type="entry name" value="AcylCoA_DH/ox_N_sf"/>
</dbReference>
<dbReference type="RefSeq" id="WP_311664346.1">
    <property type="nucleotide sequence ID" value="NZ_JAVRHT010000028.1"/>
</dbReference>
<dbReference type="SUPFAM" id="SSF56645">
    <property type="entry name" value="Acyl-CoA dehydrogenase NM domain-like"/>
    <property type="match status" value="1"/>
</dbReference>
<comment type="caution">
    <text evidence="12">The sequence shown here is derived from an EMBL/GenBank/DDBJ whole genome shotgun (WGS) entry which is preliminary data.</text>
</comment>
<comment type="cofactor">
    <cofactor evidence="1 7">
        <name>FAD</name>
        <dbReference type="ChEBI" id="CHEBI:57692"/>
    </cofactor>
</comment>
<evidence type="ECO:0000256" key="1">
    <source>
        <dbReference type="ARBA" id="ARBA00001974"/>
    </source>
</evidence>
<feature type="domain" description="Acyl-CoA dehydrogenase/oxidase C-terminal" evidence="9">
    <location>
        <begin position="283"/>
        <end position="426"/>
    </location>
</feature>
<gene>
    <name evidence="12" type="ORF">RM540_11895</name>
</gene>
<dbReference type="InterPro" id="IPR052033">
    <property type="entry name" value="Glutaryl-CoA_DH_mitochondrial"/>
</dbReference>
<dbReference type="InterPro" id="IPR006091">
    <property type="entry name" value="Acyl-CoA_Oxase/DH_mid-dom"/>
</dbReference>
<dbReference type="PANTHER" id="PTHR42807">
    <property type="entry name" value="GLUTARYL-COA DEHYDROGENASE, MITOCHONDRIAL"/>
    <property type="match status" value="1"/>
</dbReference>
<evidence type="ECO:0000259" key="9">
    <source>
        <dbReference type="Pfam" id="PF00441"/>
    </source>
</evidence>
<evidence type="ECO:0000259" key="10">
    <source>
        <dbReference type="Pfam" id="PF02770"/>
    </source>
</evidence>
<sequence length="437" mass="47070">MADPTDRPALAPSAGDGAPHVRDQAGDPDAFLPLGTIPYGVTNGDYDPASFDGLDFYRVDDLLTDDEKALRDRLREYVSAEVQPVIEQHAQALTFPLDVARGLARLGAIGPTIPAEYGGLGASSVAYGLAMQEVERADSGLRSFCSVMGSLVMYPIYTYGSEEQKRRWLPRLATAEAVGCFALTEPDVGSDPGSMTTRARRDGDDYVITGHKRWSTNASIADVALVWAKDDDGDVRGFLVETDLDGVSTPRIMDKWSLRAAVTSEVVLDEVRVPASAMLPNVKGLKGPLSCLTQARYGIAWGVLGAAMACYDAALQHTTSREQFGRPVAGFQLVQNHIADMLAGITKAQLVAWRLGRMKDEGTMRPAHVSLAKRDNVRMALSVARQSRQLLGGNGVLGVYPVMRHMANLESVVTYEGTDEVHTLVLGLEATGINAFS</sequence>
<keyword evidence="4 7" id="KW-0274">FAD</keyword>
<evidence type="ECO:0000256" key="6">
    <source>
        <dbReference type="ARBA" id="ARBA00023002"/>
    </source>
</evidence>
<dbReference type="Pfam" id="PF02771">
    <property type="entry name" value="Acyl-CoA_dh_N"/>
    <property type="match status" value="1"/>
</dbReference>
<dbReference type="Pfam" id="PF00441">
    <property type="entry name" value="Acyl-CoA_dh_1"/>
    <property type="match status" value="1"/>
</dbReference>
<evidence type="ECO:0000313" key="12">
    <source>
        <dbReference type="EMBL" id="MDT0632453.1"/>
    </source>
</evidence>
<dbReference type="InterPro" id="IPR046373">
    <property type="entry name" value="Acyl-CoA_Oxase/DH_mid-dom_sf"/>
</dbReference>
<dbReference type="SUPFAM" id="SSF47203">
    <property type="entry name" value="Acyl-CoA dehydrogenase C-terminal domain-like"/>
    <property type="match status" value="1"/>
</dbReference>
<feature type="domain" description="Acyl-CoA oxidase/dehydrogenase middle" evidence="10">
    <location>
        <begin position="180"/>
        <end position="271"/>
    </location>
</feature>
<evidence type="ECO:0000256" key="3">
    <source>
        <dbReference type="ARBA" id="ARBA00022630"/>
    </source>
</evidence>
<comment type="similarity">
    <text evidence="2 7">Belongs to the acyl-CoA dehydrogenase family.</text>
</comment>
<evidence type="ECO:0000256" key="4">
    <source>
        <dbReference type="ARBA" id="ARBA00022827"/>
    </source>
</evidence>
<feature type="region of interest" description="Disordered" evidence="8">
    <location>
        <begin position="1"/>
        <end position="27"/>
    </location>
</feature>
<proteinExistence type="inferred from homology"/>
<keyword evidence="3 7" id="KW-0285">Flavoprotein</keyword>
<dbReference type="InterPro" id="IPR009075">
    <property type="entry name" value="AcylCo_DH/oxidase_C"/>
</dbReference>
<evidence type="ECO:0000259" key="11">
    <source>
        <dbReference type="Pfam" id="PF02771"/>
    </source>
</evidence>
<dbReference type="InterPro" id="IPR009100">
    <property type="entry name" value="AcylCoA_DH/oxidase_NM_dom_sf"/>
</dbReference>
<dbReference type="InterPro" id="IPR013786">
    <property type="entry name" value="AcylCoA_DH/ox_N"/>
</dbReference>
<evidence type="ECO:0000313" key="13">
    <source>
        <dbReference type="Proteomes" id="UP001267426"/>
    </source>
</evidence>